<evidence type="ECO:0000313" key="1">
    <source>
        <dbReference type="EMBL" id="CKT61888.1"/>
    </source>
</evidence>
<reference evidence="2" key="2">
    <citation type="submission" date="2015-03" db="EMBL/GenBank/DDBJ databases">
        <authorList>
            <consortium name="Pathogen Informatics"/>
            <person name="Murphy D."/>
        </authorList>
    </citation>
    <scope>NUCLEOTIDE SEQUENCE</scope>
    <source>
        <strain evidence="2">N09902308</strain>
    </source>
</reference>
<dbReference type="Proteomes" id="UP000039021">
    <property type="component" value="Unassembled WGS sequence"/>
</dbReference>
<dbReference type="Proteomes" id="UP000049023">
    <property type="component" value="Unassembled WGS sequence"/>
</dbReference>
<reference evidence="3 4" key="1">
    <citation type="submission" date="2015-03" db="EMBL/GenBank/DDBJ databases">
        <authorList>
            <consortium name="Pathogen Informatics"/>
        </authorList>
    </citation>
    <scope>NUCLEOTIDE SEQUENCE [LARGE SCALE GENOMIC DNA]</scope>
    <source>
        <strain evidence="1 4">Bir 187</strain>
        <strain evidence="3">N09902308</strain>
    </source>
</reference>
<gene>
    <name evidence="2" type="ORF">ERS007739_03905</name>
    <name evidence="1" type="ORF">ERS027661_04579</name>
</gene>
<dbReference type="EMBL" id="CNFU01001642">
    <property type="protein sequence ID" value="CKT61888.1"/>
    <property type="molecule type" value="Genomic_DNA"/>
</dbReference>
<evidence type="ECO:0000313" key="3">
    <source>
        <dbReference type="Proteomes" id="UP000039021"/>
    </source>
</evidence>
<proteinExistence type="predicted"/>
<accession>A0A655AST8</accession>
<dbReference type="AlphaFoldDB" id="A0A655AST8"/>
<name>A0A655AST8_MYCTX</name>
<protein>
    <submittedName>
        <fullName evidence="1">Uncharacterized protein</fullName>
    </submittedName>
</protein>
<sequence length="65" mass="6413">MLAVAVKGGKDLGARLLAGVLDSGLNGRPLAQVDRMAYEVSTGPPGDVAGAVGAAVVHADDVVED</sequence>
<evidence type="ECO:0000313" key="2">
    <source>
        <dbReference type="EMBL" id="COZ56911.1"/>
    </source>
</evidence>
<dbReference type="EMBL" id="CSBK01002182">
    <property type="protein sequence ID" value="COZ56911.1"/>
    <property type="molecule type" value="Genomic_DNA"/>
</dbReference>
<organism evidence="1 4">
    <name type="scientific">Mycobacterium tuberculosis</name>
    <dbReference type="NCBI Taxonomy" id="1773"/>
    <lineage>
        <taxon>Bacteria</taxon>
        <taxon>Bacillati</taxon>
        <taxon>Actinomycetota</taxon>
        <taxon>Actinomycetes</taxon>
        <taxon>Mycobacteriales</taxon>
        <taxon>Mycobacteriaceae</taxon>
        <taxon>Mycobacterium</taxon>
        <taxon>Mycobacterium tuberculosis complex</taxon>
    </lineage>
</organism>
<evidence type="ECO:0000313" key="4">
    <source>
        <dbReference type="Proteomes" id="UP000049023"/>
    </source>
</evidence>